<protein>
    <submittedName>
        <fullName evidence="1">Uncharacterized protein</fullName>
    </submittedName>
</protein>
<name>A0ACD4Y1D4_PSEFL</name>
<dbReference type="EMBL" id="CP140009">
    <property type="protein sequence ID" value="WQD75033.1"/>
    <property type="molecule type" value="Genomic_DNA"/>
</dbReference>
<sequence length="143" mass="16353">MRDGHVKMWKKHVYRQKVKFFVFSSYALLFIAAIWPVACNYDIRPAFETPEMWFQRSGAVMTVFAFLAITVRDFPVNPFYSARLLDDQLKADVLSEFDVRFNLIFALGFCLTAIGTIIWGYGDTAYKIAVSPDTLSVIFGLGK</sequence>
<accession>A0ACD4Y1D4</accession>
<evidence type="ECO:0000313" key="2">
    <source>
        <dbReference type="Proteomes" id="UP001325023"/>
    </source>
</evidence>
<dbReference type="Proteomes" id="UP001325023">
    <property type="component" value="Chromosome"/>
</dbReference>
<gene>
    <name evidence="1" type="ORF">U0037_14140</name>
</gene>
<evidence type="ECO:0000313" key="1">
    <source>
        <dbReference type="EMBL" id="WQD75033.1"/>
    </source>
</evidence>
<reference evidence="1" key="1">
    <citation type="submission" date="2023-12" db="EMBL/GenBank/DDBJ databases">
        <title>Genome sequencing and assembly of bacterial species from a model synthetic community.</title>
        <authorList>
            <person name="Hogle S.L."/>
        </authorList>
    </citation>
    <scope>NUCLEOTIDE SEQUENCE</scope>
    <source>
        <strain evidence="1">SBW25</strain>
    </source>
</reference>
<keyword evidence="2" id="KW-1185">Reference proteome</keyword>
<proteinExistence type="predicted"/>
<organism evidence="1 2">
    <name type="scientific">Pseudomonas fluorescens</name>
    <dbReference type="NCBI Taxonomy" id="294"/>
    <lineage>
        <taxon>Bacteria</taxon>
        <taxon>Pseudomonadati</taxon>
        <taxon>Pseudomonadota</taxon>
        <taxon>Gammaproteobacteria</taxon>
        <taxon>Pseudomonadales</taxon>
        <taxon>Pseudomonadaceae</taxon>
        <taxon>Pseudomonas</taxon>
    </lineage>
</organism>